<gene>
    <name evidence="4" type="ORF">METZ01_LOCUS55022</name>
</gene>
<dbReference type="InterPro" id="IPR050425">
    <property type="entry name" value="NAD(P)_dehydrat-like"/>
</dbReference>
<dbReference type="InterPro" id="IPR001509">
    <property type="entry name" value="Epimerase_deHydtase"/>
</dbReference>
<reference evidence="4" key="1">
    <citation type="submission" date="2018-05" db="EMBL/GenBank/DDBJ databases">
        <authorList>
            <person name="Lanie J.A."/>
            <person name="Ng W.-L."/>
            <person name="Kazmierczak K.M."/>
            <person name="Andrzejewski T.M."/>
            <person name="Davidsen T.M."/>
            <person name="Wayne K.J."/>
            <person name="Tettelin H."/>
            <person name="Glass J.I."/>
            <person name="Rusch D."/>
            <person name="Podicherti R."/>
            <person name="Tsui H.-C.T."/>
            <person name="Winkler M.E."/>
        </authorList>
    </citation>
    <scope>NUCLEOTIDE SEQUENCE</scope>
</reference>
<dbReference type="Gene3D" id="3.40.50.720">
    <property type="entry name" value="NAD(P)-binding Rossmann-like Domain"/>
    <property type="match status" value="1"/>
</dbReference>
<proteinExistence type="inferred from homology"/>
<keyword evidence="1" id="KW-0560">Oxidoreductase</keyword>
<feature type="domain" description="NAD-dependent epimerase/dehydratase" evidence="3">
    <location>
        <begin position="3"/>
        <end position="199"/>
    </location>
</feature>
<dbReference type="AlphaFoldDB" id="A0A381SFV3"/>
<dbReference type="InterPro" id="IPR036291">
    <property type="entry name" value="NAD(P)-bd_dom_sf"/>
</dbReference>
<dbReference type="GO" id="GO:0016616">
    <property type="term" value="F:oxidoreductase activity, acting on the CH-OH group of donors, NAD or NADP as acceptor"/>
    <property type="evidence" value="ECO:0007669"/>
    <property type="project" value="TreeGrafter"/>
</dbReference>
<evidence type="ECO:0000259" key="3">
    <source>
        <dbReference type="Pfam" id="PF01370"/>
    </source>
</evidence>
<comment type="similarity">
    <text evidence="2">Belongs to the NAD(P)-dependent epimerase/dehydratase family. Dihydroflavonol-4-reductase subfamily.</text>
</comment>
<dbReference type="PANTHER" id="PTHR10366:SF564">
    <property type="entry name" value="STEROL-4-ALPHA-CARBOXYLATE 3-DEHYDROGENASE, DECARBOXYLATING"/>
    <property type="match status" value="1"/>
</dbReference>
<evidence type="ECO:0000313" key="4">
    <source>
        <dbReference type="EMBL" id="SVA02168.1"/>
    </source>
</evidence>
<evidence type="ECO:0000256" key="2">
    <source>
        <dbReference type="ARBA" id="ARBA00023445"/>
    </source>
</evidence>
<sequence>MKVLVTGGSGIVGHYVIDELYKLGHEVVNADKFRMTSNLGHSGTTGQMANADAAIGMRENWPEIPTFFEVEISDYGQVVSAMDGCDGVISLASRPSAAHYVEEDVVRTNTMSMWNVCRAAEQLKVRRVALGSSYNAVGAMGTAARWEPKEVKPPEYFPLDENVYTRSEDPYSIAKWLGEEIGEAFSRRSPWMAIASMRFNGMWDDAYFRYLQANPIGDPWVRCQGFWTYLHIRDAARACVKAVVNENWNGHHRFFLNAKDTMINFPTMEAIKTVYPHVPLKKEFEDFEAPISTQNVKDVIDWEPLYSWRDAAFSS</sequence>
<protein>
    <recommendedName>
        <fullName evidence="3">NAD-dependent epimerase/dehydratase domain-containing protein</fullName>
    </recommendedName>
</protein>
<accession>A0A381SFV3</accession>
<dbReference type="EMBL" id="UINC01002977">
    <property type="protein sequence ID" value="SVA02168.1"/>
    <property type="molecule type" value="Genomic_DNA"/>
</dbReference>
<dbReference type="PANTHER" id="PTHR10366">
    <property type="entry name" value="NAD DEPENDENT EPIMERASE/DEHYDRATASE"/>
    <property type="match status" value="1"/>
</dbReference>
<evidence type="ECO:0000256" key="1">
    <source>
        <dbReference type="ARBA" id="ARBA00023002"/>
    </source>
</evidence>
<dbReference type="SUPFAM" id="SSF51735">
    <property type="entry name" value="NAD(P)-binding Rossmann-fold domains"/>
    <property type="match status" value="1"/>
</dbReference>
<name>A0A381SFV3_9ZZZZ</name>
<organism evidence="4">
    <name type="scientific">marine metagenome</name>
    <dbReference type="NCBI Taxonomy" id="408172"/>
    <lineage>
        <taxon>unclassified sequences</taxon>
        <taxon>metagenomes</taxon>
        <taxon>ecological metagenomes</taxon>
    </lineage>
</organism>
<dbReference type="Pfam" id="PF01370">
    <property type="entry name" value="Epimerase"/>
    <property type="match status" value="1"/>
</dbReference>